<dbReference type="EMBL" id="GBXM01084545">
    <property type="protein sequence ID" value="JAH24032.1"/>
    <property type="molecule type" value="Transcribed_RNA"/>
</dbReference>
<sequence>MQFTNSGKNARSRREKGNEKIKRAVKSEKRNELSPSETVSRDQDSYAEICPCQHFPSSPTSREGSKPEATQ</sequence>
<organism evidence="2">
    <name type="scientific">Anguilla anguilla</name>
    <name type="common">European freshwater eel</name>
    <name type="synonym">Muraena anguilla</name>
    <dbReference type="NCBI Taxonomy" id="7936"/>
    <lineage>
        <taxon>Eukaryota</taxon>
        <taxon>Metazoa</taxon>
        <taxon>Chordata</taxon>
        <taxon>Craniata</taxon>
        <taxon>Vertebrata</taxon>
        <taxon>Euteleostomi</taxon>
        <taxon>Actinopterygii</taxon>
        <taxon>Neopterygii</taxon>
        <taxon>Teleostei</taxon>
        <taxon>Anguilliformes</taxon>
        <taxon>Anguillidae</taxon>
        <taxon>Anguilla</taxon>
    </lineage>
</organism>
<feature type="region of interest" description="Disordered" evidence="1">
    <location>
        <begin position="1"/>
        <end position="71"/>
    </location>
</feature>
<name>A0A0E9R5I4_ANGAN</name>
<evidence type="ECO:0000313" key="2">
    <source>
        <dbReference type="EMBL" id="JAH24032.1"/>
    </source>
</evidence>
<reference evidence="2" key="1">
    <citation type="submission" date="2014-11" db="EMBL/GenBank/DDBJ databases">
        <authorList>
            <person name="Amaro Gonzalez C."/>
        </authorList>
    </citation>
    <scope>NUCLEOTIDE SEQUENCE</scope>
</reference>
<feature type="compositionally biased region" description="Basic and acidic residues" evidence="1">
    <location>
        <begin position="15"/>
        <end position="32"/>
    </location>
</feature>
<feature type="compositionally biased region" description="Polar residues" evidence="1">
    <location>
        <begin position="55"/>
        <end position="71"/>
    </location>
</feature>
<protein>
    <submittedName>
        <fullName evidence="2">Uncharacterized protein</fullName>
    </submittedName>
</protein>
<reference evidence="2" key="2">
    <citation type="journal article" date="2015" name="Fish Shellfish Immunol.">
        <title>Early steps in the European eel (Anguilla anguilla)-Vibrio vulnificus interaction in the gills: Role of the RtxA13 toxin.</title>
        <authorList>
            <person name="Callol A."/>
            <person name="Pajuelo D."/>
            <person name="Ebbesson L."/>
            <person name="Teles M."/>
            <person name="MacKenzie S."/>
            <person name="Amaro C."/>
        </authorList>
    </citation>
    <scope>NUCLEOTIDE SEQUENCE</scope>
</reference>
<proteinExistence type="predicted"/>
<evidence type="ECO:0000256" key="1">
    <source>
        <dbReference type="SAM" id="MobiDB-lite"/>
    </source>
</evidence>
<accession>A0A0E9R5I4</accession>
<dbReference type="AlphaFoldDB" id="A0A0E9R5I4"/>